<feature type="compositionally biased region" description="Basic and acidic residues" evidence="4">
    <location>
        <begin position="303"/>
        <end position="318"/>
    </location>
</feature>
<dbReference type="CDD" id="cd18186">
    <property type="entry name" value="BTB_POZ_ZBTB_KLHL-like"/>
    <property type="match status" value="1"/>
</dbReference>
<dbReference type="InterPro" id="IPR044784">
    <property type="entry name" value="At1g01640-like"/>
</dbReference>
<dbReference type="Proteomes" id="UP000006727">
    <property type="component" value="Chromosome 13"/>
</dbReference>
<evidence type="ECO:0000313" key="7">
    <source>
        <dbReference type="EnsemblPlants" id="Pp3c13_22780V3.1"/>
    </source>
</evidence>
<dbReference type="EnsemblPlants" id="Pp3c13_22780V3.1">
    <property type="protein sequence ID" value="Pp3c13_22780V3.1"/>
    <property type="gene ID" value="Pp3c13_22780"/>
</dbReference>
<dbReference type="OrthoDB" id="6359816at2759"/>
<dbReference type="Gramene" id="Pp3c13_22780V3.3">
    <property type="protein sequence ID" value="Pp3c13_22780V3.3"/>
    <property type="gene ID" value="Pp3c13_22780"/>
</dbReference>
<evidence type="ECO:0000256" key="3">
    <source>
        <dbReference type="SAM" id="Coils"/>
    </source>
</evidence>
<proteinExistence type="predicted"/>
<dbReference type="RefSeq" id="XP_024392038.1">
    <property type="nucleotide sequence ID" value="XM_024536270.2"/>
</dbReference>
<dbReference type="InterPro" id="IPR011333">
    <property type="entry name" value="SKP1/BTB/POZ_sf"/>
</dbReference>
<dbReference type="RefSeq" id="XP_024392040.1">
    <property type="nucleotide sequence ID" value="XM_024536272.2"/>
</dbReference>
<dbReference type="RefSeq" id="XP_024392037.1">
    <property type="nucleotide sequence ID" value="XM_024536269.2"/>
</dbReference>
<dbReference type="RefSeq" id="XP_024392035.1">
    <property type="nucleotide sequence ID" value="XM_024536267.2"/>
</dbReference>
<comment type="function">
    <text evidence="1">May act as a substrate-specific adapter of an E3 ubiquitin-protein ligase complex (CUL3-RBX1-BTB) which mediates the ubiquitination and subsequent proteasomal degradation of target proteins.</text>
</comment>
<dbReference type="PANTHER" id="PTHR47274:SF10">
    <property type="entry name" value="BTB DOMAIN-CONTAINING PROTEIN"/>
    <property type="match status" value="1"/>
</dbReference>
<protein>
    <recommendedName>
        <fullName evidence="5">BTB domain-containing protein</fullName>
    </recommendedName>
</protein>
<dbReference type="PaxDb" id="3218-PP1S37_156V6.1"/>
<dbReference type="EnsemblPlants" id="Pp3c13_22780V3.3">
    <property type="protein sequence ID" value="Pp3c13_22780V3.3"/>
    <property type="gene ID" value="Pp3c13_22780"/>
</dbReference>
<dbReference type="PROSITE" id="PS50097">
    <property type="entry name" value="BTB"/>
    <property type="match status" value="1"/>
</dbReference>
<comment type="pathway">
    <text evidence="2">Protein modification; protein ubiquitination.</text>
</comment>
<dbReference type="RefSeq" id="XP_073394209.1">
    <property type="nucleotide sequence ID" value="XM_073538108.1"/>
</dbReference>
<dbReference type="RefSeq" id="XP_073394210.1">
    <property type="nucleotide sequence ID" value="XM_073538109.1"/>
</dbReference>
<evidence type="ECO:0000256" key="4">
    <source>
        <dbReference type="SAM" id="MobiDB-lite"/>
    </source>
</evidence>
<dbReference type="PANTHER" id="PTHR47274">
    <property type="entry name" value="BTB/POZ DOMAIN CONTAINING PROTEIN, EXPRESSED-RELATED"/>
    <property type="match status" value="1"/>
</dbReference>
<keyword evidence="3" id="KW-0175">Coiled coil</keyword>
<dbReference type="SUPFAM" id="SSF54695">
    <property type="entry name" value="POZ domain"/>
    <property type="match status" value="1"/>
</dbReference>
<evidence type="ECO:0000259" key="5">
    <source>
        <dbReference type="PROSITE" id="PS50097"/>
    </source>
</evidence>
<dbReference type="EnsemblPlants" id="Pp3c13_22780V3.2">
    <property type="protein sequence ID" value="Pp3c13_22780V3.2"/>
    <property type="gene ID" value="Pp3c13_22780"/>
</dbReference>
<dbReference type="Pfam" id="PF00651">
    <property type="entry name" value="BTB"/>
    <property type="match status" value="1"/>
</dbReference>
<reference evidence="7" key="3">
    <citation type="submission" date="2020-12" db="UniProtKB">
        <authorList>
            <consortium name="EnsemblPlants"/>
        </authorList>
    </citation>
    <scope>IDENTIFICATION</scope>
</reference>
<feature type="domain" description="BTB" evidence="5">
    <location>
        <begin position="81"/>
        <end position="146"/>
    </location>
</feature>
<dbReference type="KEGG" id="ppp:112290207"/>
<dbReference type="SMART" id="SM00225">
    <property type="entry name" value="BTB"/>
    <property type="match status" value="1"/>
</dbReference>
<dbReference type="InterPro" id="IPR000210">
    <property type="entry name" value="BTB/POZ_dom"/>
</dbReference>
<dbReference type="Gene3D" id="3.30.710.10">
    <property type="entry name" value="Potassium Channel Kv1.1, Chain A"/>
    <property type="match status" value="1"/>
</dbReference>
<dbReference type="AlphaFoldDB" id="A0A2K1JMY9"/>
<dbReference type="Gramene" id="Pp3c13_22780V3.1">
    <property type="protein sequence ID" value="Pp3c13_22780V3.1"/>
    <property type="gene ID" value="Pp3c13_22780"/>
</dbReference>
<dbReference type="GeneID" id="112290207"/>
<evidence type="ECO:0000256" key="2">
    <source>
        <dbReference type="ARBA" id="ARBA00004906"/>
    </source>
</evidence>
<reference evidence="6 8" key="1">
    <citation type="journal article" date="2008" name="Science">
        <title>The Physcomitrella genome reveals evolutionary insights into the conquest of land by plants.</title>
        <authorList>
            <person name="Rensing S."/>
            <person name="Lang D."/>
            <person name="Zimmer A."/>
            <person name="Terry A."/>
            <person name="Salamov A."/>
            <person name="Shapiro H."/>
            <person name="Nishiyama T."/>
            <person name="Perroud P.-F."/>
            <person name="Lindquist E."/>
            <person name="Kamisugi Y."/>
            <person name="Tanahashi T."/>
            <person name="Sakakibara K."/>
            <person name="Fujita T."/>
            <person name="Oishi K."/>
            <person name="Shin-I T."/>
            <person name="Kuroki Y."/>
            <person name="Toyoda A."/>
            <person name="Suzuki Y."/>
            <person name="Hashimoto A."/>
            <person name="Yamaguchi K."/>
            <person name="Sugano A."/>
            <person name="Kohara Y."/>
            <person name="Fujiyama A."/>
            <person name="Anterola A."/>
            <person name="Aoki S."/>
            <person name="Ashton N."/>
            <person name="Barbazuk W.B."/>
            <person name="Barker E."/>
            <person name="Bennetzen J."/>
            <person name="Bezanilla M."/>
            <person name="Blankenship R."/>
            <person name="Cho S.H."/>
            <person name="Dutcher S."/>
            <person name="Estelle M."/>
            <person name="Fawcett J.A."/>
            <person name="Gundlach H."/>
            <person name="Hanada K."/>
            <person name="Heyl A."/>
            <person name="Hicks K.A."/>
            <person name="Hugh J."/>
            <person name="Lohr M."/>
            <person name="Mayer K."/>
            <person name="Melkozernov A."/>
            <person name="Murata T."/>
            <person name="Nelson D."/>
            <person name="Pils B."/>
            <person name="Prigge M."/>
            <person name="Reiss B."/>
            <person name="Renner T."/>
            <person name="Rombauts S."/>
            <person name="Rushton P."/>
            <person name="Sanderfoot A."/>
            <person name="Schween G."/>
            <person name="Shiu S.-H."/>
            <person name="Stueber K."/>
            <person name="Theodoulou F.L."/>
            <person name="Tu H."/>
            <person name="Van de Peer Y."/>
            <person name="Verrier P.J."/>
            <person name="Waters E."/>
            <person name="Wood A."/>
            <person name="Yang L."/>
            <person name="Cove D."/>
            <person name="Cuming A."/>
            <person name="Hasebe M."/>
            <person name="Lucas S."/>
            <person name="Mishler D.B."/>
            <person name="Reski R."/>
            <person name="Grigoriev I."/>
            <person name="Quatrano R.S."/>
            <person name="Boore J.L."/>
        </authorList>
    </citation>
    <scope>NUCLEOTIDE SEQUENCE [LARGE SCALE GENOMIC DNA]</scope>
    <source>
        <strain evidence="7 8">cv. Gransden 2004</strain>
    </source>
</reference>
<keyword evidence="8" id="KW-1185">Reference proteome</keyword>
<accession>A0A2K1JMY9</accession>
<feature type="coiled-coil region" evidence="3">
    <location>
        <begin position="14"/>
        <end position="59"/>
    </location>
</feature>
<evidence type="ECO:0000256" key="1">
    <source>
        <dbReference type="ARBA" id="ARBA00002668"/>
    </source>
</evidence>
<evidence type="ECO:0000313" key="8">
    <source>
        <dbReference type="Proteomes" id="UP000006727"/>
    </source>
</evidence>
<feature type="region of interest" description="Disordered" evidence="4">
    <location>
        <begin position="303"/>
        <end position="343"/>
    </location>
</feature>
<dbReference type="STRING" id="3218.A0A2K1JMY9"/>
<dbReference type="EMBL" id="ABEU02000013">
    <property type="protein sequence ID" value="PNR42903.1"/>
    <property type="molecule type" value="Genomic_DNA"/>
</dbReference>
<evidence type="ECO:0000313" key="6">
    <source>
        <dbReference type="EMBL" id="PNR42903.1"/>
    </source>
</evidence>
<organism evidence="6">
    <name type="scientific">Physcomitrium patens</name>
    <name type="common">Spreading-leaved earth moss</name>
    <name type="synonym">Physcomitrella patens</name>
    <dbReference type="NCBI Taxonomy" id="3218"/>
    <lineage>
        <taxon>Eukaryota</taxon>
        <taxon>Viridiplantae</taxon>
        <taxon>Streptophyta</taxon>
        <taxon>Embryophyta</taxon>
        <taxon>Bryophyta</taxon>
        <taxon>Bryophytina</taxon>
        <taxon>Bryopsida</taxon>
        <taxon>Funariidae</taxon>
        <taxon>Funariales</taxon>
        <taxon>Funariaceae</taxon>
        <taxon>Physcomitrium</taxon>
    </lineage>
</organism>
<sequence length="528" mass="59871">MEKMPIENWISSRLRAAEAMIRSMETHVRLLEKQRDYLKVWKNDQLQILEEQVKHLERQRCFLTLWKPDVHFGLDSKSSHVDVQLVAKDEGRVHAHKAILAARSQEFEKLFRAEIKDGIIEIADMSYEELSAFVRFFYTASIDSKLLVKHSSSLLQAADRYKVNFLRTVCEEALVTNICKENAISIFVVAKKHCSEATLEALLNEATSMGELSTFNEYKQYCQTDAKLLLELYEKFLEVKKASSSKKRRTAVAKGCSEANAGVYLPSRKSGEVSRPAENVAGEPYVEIFGSNIFETMNEKVEADGPVEDNEKGKDKVKGSNSDGGRKKMKDNRIPGRTPMPFDTPMVQGSPYGSPHFMPFFMPPCMPAMYPGNPMLAFFSGQRPPMLMPSEPSSNFLKPLALKKEYQTKKVPSLNKKSKEANVVSTLPQGIVWKKKQYRASIVVNGKTHVLGNSKSLEEATHMYDRAAYVCGRGTNHELPEKEKQELEGLLWEEFLDFPRESQNEQKQGNSGVGELSSILPQSWLEEY</sequence>
<reference evidence="6 8" key="2">
    <citation type="journal article" date="2018" name="Plant J.">
        <title>The Physcomitrella patens chromosome-scale assembly reveals moss genome structure and evolution.</title>
        <authorList>
            <person name="Lang D."/>
            <person name="Ullrich K.K."/>
            <person name="Murat F."/>
            <person name="Fuchs J."/>
            <person name="Jenkins J."/>
            <person name="Haas F.B."/>
            <person name="Piednoel M."/>
            <person name="Gundlach H."/>
            <person name="Van Bel M."/>
            <person name="Meyberg R."/>
            <person name="Vives C."/>
            <person name="Morata J."/>
            <person name="Symeonidi A."/>
            <person name="Hiss M."/>
            <person name="Muchero W."/>
            <person name="Kamisugi Y."/>
            <person name="Saleh O."/>
            <person name="Blanc G."/>
            <person name="Decker E.L."/>
            <person name="van Gessel N."/>
            <person name="Grimwood J."/>
            <person name="Hayes R.D."/>
            <person name="Graham S.W."/>
            <person name="Gunter L.E."/>
            <person name="McDaniel S.F."/>
            <person name="Hoernstein S.N.W."/>
            <person name="Larsson A."/>
            <person name="Li F.W."/>
            <person name="Perroud P.F."/>
            <person name="Phillips J."/>
            <person name="Ranjan P."/>
            <person name="Rokshar D.S."/>
            <person name="Rothfels C.J."/>
            <person name="Schneider L."/>
            <person name="Shu S."/>
            <person name="Stevenson D.W."/>
            <person name="Thummler F."/>
            <person name="Tillich M."/>
            <person name="Villarreal Aguilar J.C."/>
            <person name="Widiez T."/>
            <person name="Wong G.K."/>
            <person name="Wymore A."/>
            <person name="Zhang Y."/>
            <person name="Zimmer A.D."/>
            <person name="Quatrano R.S."/>
            <person name="Mayer K.F.X."/>
            <person name="Goodstein D."/>
            <person name="Casacuberta J.M."/>
            <person name="Vandepoele K."/>
            <person name="Reski R."/>
            <person name="Cuming A.C."/>
            <person name="Tuskan G.A."/>
            <person name="Maumus F."/>
            <person name="Salse J."/>
            <person name="Schmutz J."/>
            <person name="Rensing S.A."/>
        </authorList>
    </citation>
    <scope>NUCLEOTIDE SEQUENCE [LARGE SCALE GENOMIC DNA]</scope>
    <source>
        <strain evidence="7 8">cv. Gransden 2004</strain>
    </source>
</reference>
<dbReference type="Gramene" id="Pp3c13_22780V3.2">
    <property type="protein sequence ID" value="Pp3c13_22780V3.2"/>
    <property type="gene ID" value="Pp3c13_22780"/>
</dbReference>
<gene>
    <name evidence="7" type="primary">LOC112290207</name>
    <name evidence="6" type="ORF">PHYPA_017735</name>
</gene>
<name>A0A2K1JMY9_PHYPA</name>